<evidence type="ECO:0000259" key="2">
    <source>
        <dbReference type="PROSITE" id="PS50234"/>
    </source>
</evidence>
<feature type="transmembrane region" description="Helical" evidence="1">
    <location>
        <begin position="6"/>
        <end position="23"/>
    </location>
</feature>
<dbReference type="PANTHER" id="PTHR22550">
    <property type="entry name" value="SPORE GERMINATION PROTEIN"/>
    <property type="match status" value="1"/>
</dbReference>
<evidence type="ECO:0000313" key="3">
    <source>
        <dbReference type="EMBL" id="KTC76983.1"/>
    </source>
</evidence>
<dbReference type="CDD" id="cd01467">
    <property type="entry name" value="vWA_BatA_type"/>
    <property type="match status" value="1"/>
</dbReference>
<gene>
    <name evidence="3" type="ORF">Lbru_3090</name>
</gene>
<name>A0A0W0S0E7_9GAMM</name>
<dbReference type="SMART" id="SM00327">
    <property type="entry name" value="VWA"/>
    <property type="match status" value="1"/>
</dbReference>
<dbReference type="InterPro" id="IPR050768">
    <property type="entry name" value="UPF0353/GerABKA_families"/>
</dbReference>
<proteinExistence type="predicted"/>
<dbReference type="InterPro" id="IPR033881">
    <property type="entry name" value="vWA_BatA_type"/>
</dbReference>
<reference evidence="3 4" key="1">
    <citation type="submission" date="2015-11" db="EMBL/GenBank/DDBJ databases">
        <title>Genomic analysis of 38 Legionella species identifies large and diverse effector repertoires.</title>
        <authorList>
            <person name="Burstein D."/>
            <person name="Amaro F."/>
            <person name="Zusman T."/>
            <person name="Lifshitz Z."/>
            <person name="Cohen O."/>
            <person name="Gilbert J.A."/>
            <person name="Pupko T."/>
            <person name="Shuman H.A."/>
            <person name="Segal G."/>
        </authorList>
    </citation>
    <scope>NUCLEOTIDE SEQUENCE [LARGE SCALE GENOMIC DNA]</scope>
    <source>
        <strain evidence="3 4">ATCC 43878</strain>
    </source>
</reference>
<dbReference type="InterPro" id="IPR002035">
    <property type="entry name" value="VWF_A"/>
</dbReference>
<feature type="domain" description="VWFA" evidence="2">
    <location>
        <begin position="91"/>
        <end position="285"/>
    </location>
</feature>
<feature type="transmembrane region" description="Helical" evidence="1">
    <location>
        <begin position="304"/>
        <end position="321"/>
    </location>
</feature>
<dbReference type="EMBL" id="LNXV01000036">
    <property type="protein sequence ID" value="KTC76983.1"/>
    <property type="molecule type" value="Genomic_DNA"/>
</dbReference>
<accession>A0A0W0S0E7</accession>
<dbReference type="Proteomes" id="UP000054742">
    <property type="component" value="Unassembled WGS sequence"/>
</dbReference>
<dbReference type="OrthoDB" id="6206554at2"/>
<feature type="transmembrane region" description="Helical" evidence="1">
    <location>
        <begin position="59"/>
        <end position="79"/>
    </location>
</feature>
<dbReference type="AlphaFoldDB" id="A0A0W0S0E7"/>
<protein>
    <recommendedName>
        <fullName evidence="2">VWFA domain-containing protein</fullName>
    </recommendedName>
</protein>
<keyword evidence="1" id="KW-1133">Transmembrane helix</keyword>
<sequence length="341" mass="37950">MFELALPWVLFFLPIPLLIWLFLPHPHTKLPVALKVPFFNAVLTMVNKKQRAFSAQAQMGLLSLVWCLLIIAAAGPRWVGEPQPLEREGRNIMLVLDLSGSMELHDMILNGRPVSRLAVVKRTAKEFVQQRIGDRIGLILFGTRAYLQTPLTYDRQSVLLRLEDATVGLAGQTTSIGDALGLAVKRLQDVPAKGRIIILLTDGANNSGVLPPLKAAELAKLDNIKVYTIGLGAESDPRALGQVFFNMNASSDLDEETLQEVAKITGGQYFRATDLQSLNAIYETINQLETVTQEQATLRPQHDYYPWPLALALILFIYWLGNKAKLFSGLKNVFHRKVVES</sequence>
<evidence type="ECO:0000256" key="1">
    <source>
        <dbReference type="SAM" id="Phobius"/>
    </source>
</evidence>
<comment type="caution">
    <text evidence="3">The sequence shown here is derived from an EMBL/GenBank/DDBJ whole genome shotgun (WGS) entry which is preliminary data.</text>
</comment>
<dbReference type="InterPro" id="IPR036465">
    <property type="entry name" value="vWFA_dom_sf"/>
</dbReference>
<evidence type="ECO:0000313" key="4">
    <source>
        <dbReference type="Proteomes" id="UP000054742"/>
    </source>
</evidence>
<dbReference type="RefSeq" id="WP_058443037.1">
    <property type="nucleotide sequence ID" value="NZ_CAAAHU010000014.1"/>
</dbReference>
<keyword evidence="1" id="KW-0812">Transmembrane</keyword>
<dbReference type="SUPFAM" id="SSF53300">
    <property type="entry name" value="vWA-like"/>
    <property type="match status" value="1"/>
</dbReference>
<keyword evidence="4" id="KW-1185">Reference proteome</keyword>
<dbReference type="Pfam" id="PF00092">
    <property type="entry name" value="VWA"/>
    <property type="match status" value="1"/>
</dbReference>
<keyword evidence="1" id="KW-0472">Membrane</keyword>
<organism evidence="3 4">
    <name type="scientific">Legionella brunensis</name>
    <dbReference type="NCBI Taxonomy" id="29422"/>
    <lineage>
        <taxon>Bacteria</taxon>
        <taxon>Pseudomonadati</taxon>
        <taxon>Pseudomonadota</taxon>
        <taxon>Gammaproteobacteria</taxon>
        <taxon>Legionellales</taxon>
        <taxon>Legionellaceae</taxon>
        <taxon>Legionella</taxon>
    </lineage>
</organism>
<dbReference type="Gene3D" id="3.40.50.410">
    <property type="entry name" value="von Willebrand factor, type A domain"/>
    <property type="match status" value="1"/>
</dbReference>
<dbReference type="PROSITE" id="PS50234">
    <property type="entry name" value="VWFA"/>
    <property type="match status" value="1"/>
</dbReference>
<dbReference type="PATRIC" id="fig|29422.6.peg.3268"/>
<dbReference type="STRING" id="29422.Lbru_3090"/>
<dbReference type="PANTHER" id="PTHR22550:SF18">
    <property type="entry name" value="VWFA DOMAIN-CONTAINING PROTEIN"/>
    <property type="match status" value="1"/>
</dbReference>